<dbReference type="UniPathway" id="UPA00087">
    <property type="reaction ID" value="UER00175"/>
</dbReference>
<dbReference type="InterPro" id="IPR027417">
    <property type="entry name" value="P-loop_NTPase"/>
</dbReference>
<evidence type="ECO:0000313" key="8">
    <source>
        <dbReference type="EMBL" id="SON55323.1"/>
    </source>
</evidence>
<dbReference type="SMART" id="SM00072">
    <property type="entry name" value="GuKc"/>
    <property type="match status" value="1"/>
</dbReference>
<dbReference type="Gene3D" id="3.40.50.300">
    <property type="entry name" value="P-loop containing nucleotide triphosphate hydrolases"/>
    <property type="match status" value="1"/>
</dbReference>
<evidence type="ECO:0000259" key="7">
    <source>
        <dbReference type="SMART" id="SM00072"/>
    </source>
</evidence>
<evidence type="ECO:0000256" key="5">
    <source>
        <dbReference type="ARBA" id="ARBA00022840"/>
    </source>
</evidence>
<dbReference type="EMBL" id="LT960614">
    <property type="protein sequence ID" value="SON55323.1"/>
    <property type="molecule type" value="Genomic_DNA"/>
</dbReference>
<keyword evidence="8" id="KW-0418">Kinase</keyword>
<organism evidence="8 9">
    <name type="scientific">Hartmannibacter diazotrophicus</name>
    <dbReference type="NCBI Taxonomy" id="1482074"/>
    <lineage>
        <taxon>Bacteria</taxon>
        <taxon>Pseudomonadati</taxon>
        <taxon>Pseudomonadota</taxon>
        <taxon>Alphaproteobacteria</taxon>
        <taxon>Hyphomicrobiales</taxon>
        <taxon>Pleomorphomonadaceae</taxon>
        <taxon>Hartmannibacter</taxon>
    </lineage>
</organism>
<evidence type="ECO:0000256" key="1">
    <source>
        <dbReference type="ARBA" id="ARBA00000373"/>
    </source>
</evidence>
<dbReference type="GO" id="GO:0033863">
    <property type="term" value="F:ribose 1,5-bisphosphate phosphokinase activity"/>
    <property type="evidence" value="ECO:0007669"/>
    <property type="project" value="UniProtKB-UniRule"/>
</dbReference>
<keyword evidence="9" id="KW-1185">Reference proteome</keyword>
<keyword evidence="3 6" id="KW-0808">Transferase</keyword>
<dbReference type="HAMAP" id="MF_00836">
    <property type="entry name" value="PhnN"/>
    <property type="match status" value="1"/>
</dbReference>
<keyword evidence="5 6" id="KW-0067">ATP-binding</keyword>
<dbReference type="PANTHER" id="PTHR23117:SF8">
    <property type="entry name" value="RIBOSE 1,5-BISPHOSPHATE PHOSPHOKINASE PHNN"/>
    <property type="match status" value="1"/>
</dbReference>
<feature type="domain" description="Guanylate kinase/L-type calcium channel beta subunit" evidence="7">
    <location>
        <begin position="21"/>
        <end position="201"/>
    </location>
</feature>
<protein>
    <recommendedName>
        <fullName evidence="6">Ribose 1,5-bisphosphate phosphokinase PhnN</fullName>
        <ecNumber evidence="6">2.7.4.23</ecNumber>
    </recommendedName>
    <alternativeName>
        <fullName evidence="6">Ribose 1,5-bisphosphokinase</fullName>
    </alternativeName>
</protein>
<dbReference type="GO" id="GO:0006015">
    <property type="term" value="P:5-phosphoribose 1-diphosphate biosynthetic process"/>
    <property type="evidence" value="ECO:0007669"/>
    <property type="project" value="UniProtKB-UniRule"/>
</dbReference>
<comment type="pathway">
    <text evidence="2 6">Metabolic intermediate biosynthesis; 5-phospho-alpha-D-ribose 1-diphosphate biosynthesis; 5-phospho-alpha-D-ribose 1-diphosphate from D-ribose 5-phosphate (route II): step 3/3.</text>
</comment>
<evidence type="ECO:0000256" key="2">
    <source>
        <dbReference type="ARBA" id="ARBA00005069"/>
    </source>
</evidence>
<accession>A0A2C9D523</accession>
<dbReference type="EC" id="2.7.4.23" evidence="6"/>
<comment type="function">
    <text evidence="6">Catalyzes the phosphorylation of ribose 1,5-bisphosphate to 5-phospho-D-ribosyl alpha-1-diphosphate (PRPP).</text>
</comment>
<evidence type="ECO:0000256" key="4">
    <source>
        <dbReference type="ARBA" id="ARBA00022741"/>
    </source>
</evidence>
<proteinExistence type="inferred from homology"/>
<dbReference type="AlphaFoldDB" id="A0A2C9D523"/>
<name>A0A2C9D523_9HYPH</name>
<comment type="similarity">
    <text evidence="6">Belongs to the ribose 1,5-bisphosphokinase family.</text>
</comment>
<evidence type="ECO:0000256" key="3">
    <source>
        <dbReference type="ARBA" id="ARBA00022679"/>
    </source>
</evidence>
<sequence>MTGEDHILEDRPKCGGMRREGGVFVAIVGPSGAGKDTLIRRARDQFREDGRIHFVRRVITRDVDLASEDHATMTPEAFEAAEKKGAFALSWAAHGLHYGLPAEIDKRIAEGQVVVANVSRRVLPDIEARYPHALVVEVTASVDVLAERLSQRGRETREAIAARLARNVPVALEACEVVKIDNSGPVENAAGMLVRLLTDRLNWREAAASLRKD</sequence>
<dbReference type="PANTHER" id="PTHR23117">
    <property type="entry name" value="GUANYLATE KINASE-RELATED"/>
    <property type="match status" value="1"/>
</dbReference>
<dbReference type="OrthoDB" id="341217at2"/>
<keyword evidence="4 6" id="KW-0547">Nucleotide-binding</keyword>
<evidence type="ECO:0000256" key="6">
    <source>
        <dbReference type="HAMAP-Rule" id="MF_00836"/>
    </source>
</evidence>
<dbReference type="InterPro" id="IPR012699">
    <property type="entry name" value="PhnN"/>
</dbReference>
<dbReference type="Proteomes" id="UP000223606">
    <property type="component" value="Chromosome 1"/>
</dbReference>
<comment type="catalytic activity">
    <reaction evidence="1 6">
        <text>alpha-D-ribose 1,5-bisphosphate + ATP = 5-phospho-alpha-D-ribose 1-diphosphate + ADP</text>
        <dbReference type="Rhea" id="RHEA:20109"/>
        <dbReference type="ChEBI" id="CHEBI:30616"/>
        <dbReference type="ChEBI" id="CHEBI:58017"/>
        <dbReference type="ChEBI" id="CHEBI:68688"/>
        <dbReference type="ChEBI" id="CHEBI:456216"/>
        <dbReference type="EC" id="2.7.4.23"/>
    </reaction>
</comment>
<gene>
    <name evidence="8" type="primary">phnN2</name>
    <name evidence="6" type="synonym">phnN</name>
    <name evidence="8" type="ORF">HDIA_1782</name>
</gene>
<dbReference type="InterPro" id="IPR008145">
    <property type="entry name" value="GK/Ca_channel_bsu"/>
</dbReference>
<dbReference type="GO" id="GO:0005524">
    <property type="term" value="F:ATP binding"/>
    <property type="evidence" value="ECO:0007669"/>
    <property type="project" value="UniProtKB-KW"/>
</dbReference>
<dbReference type="NCBIfam" id="TIGR02322">
    <property type="entry name" value="phosphon_PhnN"/>
    <property type="match status" value="1"/>
</dbReference>
<dbReference type="SUPFAM" id="SSF52540">
    <property type="entry name" value="P-loop containing nucleoside triphosphate hydrolases"/>
    <property type="match status" value="1"/>
</dbReference>
<dbReference type="KEGG" id="hdi:HDIA_1782"/>
<dbReference type="GO" id="GO:0019634">
    <property type="term" value="P:organic phosphonate metabolic process"/>
    <property type="evidence" value="ECO:0007669"/>
    <property type="project" value="UniProtKB-UniRule"/>
</dbReference>
<feature type="binding site" evidence="6">
    <location>
        <begin position="29"/>
        <end position="36"/>
    </location>
    <ligand>
        <name>ATP</name>
        <dbReference type="ChEBI" id="CHEBI:30616"/>
    </ligand>
</feature>
<evidence type="ECO:0000313" key="9">
    <source>
        <dbReference type="Proteomes" id="UP000223606"/>
    </source>
</evidence>
<dbReference type="GO" id="GO:0005829">
    <property type="term" value="C:cytosol"/>
    <property type="evidence" value="ECO:0007669"/>
    <property type="project" value="TreeGrafter"/>
</dbReference>
<reference evidence="9" key="1">
    <citation type="submission" date="2017-09" db="EMBL/GenBank/DDBJ databases">
        <title>Genome sequence of Nannocystis excedens DSM 71.</title>
        <authorList>
            <person name="Blom J."/>
        </authorList>
    </citation>
    <scope>NUCLEOTIDE SEQUENCE [LARGE SCALE GENOMIC DNA]</scope>
    <source>
        <strain evidence="9">type strain: E19</strain>
    </source>
</reference>